<dbReference type="SMART" id="SM00342">
    <property type="entry name" value="HTH_ARAC"/>
    <property type="match status" value="1"/>
</dbReference>
<reference evidence="5 6" key="1">
    <citation type="submission" date="2019-11" db="EMBL/GenBank/DDBJ databases">
        <title>Streptomyces typhae sp. nov., a novel endophytic actinomycete isolated from the root of cattail pollen (Typha angustifolia L.).</title>
        <authorList>
            <person name="Peng C."/>
        </authorList>
    </citation>
    <scope>NUCLEOTIDE SEQUENCE [LARGE SCALE GENOMIC DNA]</scope>
    <source>
        <strain evidence="6">p1417</strain>
    </source>
</reference>
<keyword evidence="1" id="KW-0805">Transcription regulation</keyword>
<protein>
    <submittedName>
        <fullName evidence="5">Helix-turn-helix domain-containing protein</fullName>
    </submittedName>
</protein>
<dbReference type="EMBL" id="WPNZ01000005">
    <property type="protein sequence ID" value="MVO85421.1"/>
    <property type="molecule type" value="Genomic_DNA"/>
</dbReference>
<evidence type="ECO:0000256" key="1">
    <source>
        <dbReference type="ARBA" id="ARBA00023015"/>
    </source>
</evidence>
<evidence type="ECO:0000259" key="4">
    <source>
        <dbReference type="PROSITE" id="PS01124"/>
    </source>
</evidence>
<accession>A0A6L6WX83</accession>
<evidence type="ECO:0000256" key="3">
    <source>
        <dbReference type="ARBA" id="ARBA00023163"/>
    </source>
</evidence>
<dbReference type="PANTHER" id="PTHR46796">
    <property type="entry name" value="HTH-TYPE TRANSCRIPTIONAL ACTIVATOR RHAS-RELATED"/>
    <property type="match status" value="1"/>
</dbReference>
<organism evidence="5 6">
    <name type="scientific">Streptomyces typhae</name>
    <dbReference type="NCBI Taxonomy" id="2681492"/>
    <lineage>
        <taxon>Bacteria</taxon>
        <taxon>Bacillati</taxon>
        <taxon>Actinomycetota</taxon>
        <taxon>Actinomycetes</taxon>
        <taxon>Kitasatosporales</taxon>
        <taxon>Streptomycetaceae</taxon>
        <taxon>Streptomyces</taxon>
    </lineage>
</organism>
<sequence>MTGFQVPGLPVDSLRVIPHPAVMLILEFGAGRSTLDDGVGRRHPGSVVAGPGFGSGGGVRAWGEHVACVQVRLSPVVAGATLGVCPADLAGSMVSLDDLWGREAARIREQLGAIPTWEGRFAFTDALLARRRATRSPVDPAVAWAWRRITAGKGLVRVDHLAAELGWSRKRLWSRFHAQLGIPPKRAAKLVRFDHAVHRLVAGAGAARVAADGGYCDQSHLHRDVMTFTGRTPATVVSEPFLTVDDVAWPSLGPQSSERPRR</sequence>
<comment type="caution">
    <text evidence="5">The sequence shown here is derived from an EMBL/GenBank/DDBJ whole genome shotgun (WGS) entry which is preliminary data.</text>
</comment>
<dbReference type="PROSITE" id="PS01124">
    <property type="entry name" value="HTH_ARAC_FAMILY_2"/>
    <property type="match status" value="1"/>
</dbReference>
<evidence type="ECO:0000313" key="6">
    <source>
        <dbReference type="Proteomes" id="UP000483802"/>
    </source>
</evidence>
<dbReference type="Gene3D" id="1.10.10.60">
    <property type="entry name" value="Homeodomain-like"/>
    <property type="match status" value="1"/>
</dbReference>
<dbReference type="RefSeq" id="WP_157165451.1">
    <property type="nucleotide sequence ID" value="NZ_WPNZ01000005.1"/>
</dbReference>
<dbReference type="PANTHER" id="PTHR46796:SF15">
    <property type="entry name" value="BLL1074 PROTEIN"/>
    <property type="match status" value="1"/>
</dbReference>
<dbReference type="InterPro" id="IPR050204">
    <property type="entry name" value="AraC_XylS_family_regulators"/>
</dbReference>
<name>A0A6L6WX83_9ACTN</name>
<proteinExistence type="predicted"/>
<feature type="domain" description="HTH araC/xylS-type" evidence="4">
    <location>
        <begin position="139"/>
        <end position="239"/>
    </location>
</feature>
<gene>
    <name evidence="5" type="ORF">GPA10_11815</name>
</gene>
<dbReference type="AlphaFoldDB" id="A0A6L6WX83"/>
<keyword evidence="3" id="KW-0804">Transcription</keyword>
<evidence type="ECO:0000256" key="2">
    <source>
        <dbReference type="ARBA" id="ARBA00023125"/>
    </source>
</evidence>
<dbReference type="Proteomes" id="UP000483802">
    <property type="component" value="Unassembled WGS sequence"/>
</dbReference>
<dbReference type="GO" id="GO:0003700">
    <property type="term" value="F:DNA-binding transcription factor activity"/>
    <property type="evidence" value="ECO:0007669"/>
    <property type="project" value="InterPro"/>
</dbReference>
<dbReference type="Pfam" id="PF12833">
    <property type="entry name" value="HTH_18"/>
    <property type="match status" value="1"/>
</dbReference>
<dbReference type="InterPro" id="IPR018060">
    <property type="entry name" value="HTH_AraC"/>
</dbReference>
<dbReference type="GO" id="GO:0043565">
    <property type="term" value="F:sequence-specific DNA binding"/>
    <property type="evidence" value="ECO:0007669"/>
    <property type="project" value="InterPro"/>
</dbReference>
<keyword evidence="2" id="KW-0238">DNA-binding</keyword>
<evidence type="ECO:0000313" key="5">
    <source>
        <dbReference type="EMBL" id="MVO85421.1"/>
    </source>
</evidence>
<keyword evidence="6" id="KW-1185">Reference proteome</keyword>